<dbReference type="Gene3D" id="1.10.510.10">
    <property type="entry name" value="Transferase(Phosphotransferase) domain 1"/>
    <property type="match status" value="1"/>
</dbReference>
<dbReference type="GO" id="GO:0004674">
    <property type="term" value="F:protein serine/threonine kinase activity"/>
    <property type="evidence" value="ECO:0007669"/>
    <property type="project" value="UniProtKB-KW"/>
</dbReference>
<keyword evidence="3" id="KW-0547">Nucleotide-binding</keyword>
<dbReference type="GO" id="GO:0005634">
    <property type="term" value="C:nucleus"/>
    <property type="evidence" value="ECO:0007669"/>
    <property type="project" value="TreeGrafter"/>
</dbReference>
<evidence type="ECO:0000259" key="6">
    <source>
        <dbReference type="PROSITE" id="PS50011"/>
    </source>
</evidence>
<reference evidence="8" key="2">
    <citation type="submission" date="2016-05" db="EMBL/GenBank/DDBJ databases">
        <authorList>
            <person name="Lavstsen T."/>
            <person name="Jespersen J.S."/>
        </authorList>
    </citation>
    <scope>NUCLEOTIDE SEQUENCE [LARGE SCALE GENOMIC DNA]</scope>
</reference>
<accession>A0A1A8WSA1</accession>
<evidence type="ECO:0000256" key="3">
    <source>
        <dbReference type="ARBA" id="ARBA00022741"/>
    </source>
</evidence>
<keyword evidence="2" id="KW-0808">Transferase</keyword>
<dbReference type="Proteomes" id="UP000078546">
    <property type="component" value="Unassembled WGS sequence"/>
</dbReference>
<keyword evidence="1" id="KW-0723">Serine/threonine-protein kinase</keyword>
<proteinExistence type="predicted"/>
<dbReference type="PANTHER" id="PTHR24345">
    <property type="entry name" value="SERINE/THREONINE-PROTEIN KINASE PLK"/>
    <property type="match status" value="1"/>
</dbReference>
<dbReference type="Pfam" id="PF00069">
    <property type="entry name" value="Pkinase"/>
    <property type="match status" value="1"/>
</dbReference>
<dbReference type="EMBL" id="FLQV01000552">
    <property type="protein sequence ID" value="SBS95812.1"/>
    <property type="molecule type" value="Genomic_DNA"/>
</dbReference>
<sequence length="150" mass="17868">MKFRNLLYNNNNNLLNSFCLESETNVLKDHIPINILKENNKKKIFYSYNIVDGYKYKIIVKRRKDNLNNTRFLVSSLDHPYILKLIHCCQYASSLISVLEFFSETSLYSSVIFSTKYDERKIKHILYQIILTVNYLHSRNLVHKLDHNTS</sequence>
<evidence type="ECO:0000256" key="2">
    <source>
        <dbReference type="ARBA" id="ARBA00022679"/>
    </source>
</evidence>
<evidence type="ECO:0000256" key="4">
    <source>
        <dbReference type="ARBA" id="ARBA00022777"/>
    </source>
</evidence>
<dbReference type="GO" id="GO:0005524">
    <property type="term" value="F:ATP binding"/>
    <property type="evidence" value="ECO:0007669"/>
    <property type="project" value="UniProtKB-KW"/>
</dbReference>
<evidence type="ECO:0000256" key="5">
    <source>
        <dbReference type="ARBA" id="ARBA00022840"/>
    </source>
</evidence>
<dbReference type="PANTHER" id="PTHR24345:SF0">
    <property type="entry name" value="CELL CYCLE SERINE_THREONINE-PROTEIN KINASE CDC5_MSD2"/>
    <property type="match status" value="1"/>
</dbReference>
<dbReference type="PROSITE" id="PS50011">
    <property type="entry name" value="PROTEIN_KINASE_DOM"/>
    <property type="match status" value="1"/>
</dbReference>
<gene>
    <name evidence="8" type="ORF">POVCU1_030180</name>
    <name evidence="7" type="ORF">POVCU2_0032950</name>
</gene>
<organism evidence="8 9">
    <name type="scientific">Plasmodium ovale curtisi</name>
    <dbReference type="NCBI Taxonomy" id="864141"/>
    <lineage>
        <taxon>Eukaryota</taxon>
        <taxon>Sar</taxon>
        <taxon>Alveolata</taxon>
        <taxon>Apicomplexa</taxon>
        <taxon>Aconoidasida</taxon>
        <taxon>Haemosporida</taxon>
        <taxon>Plasmodiidae</taxon>
        <taxon>Plasmodium</taxon>
        <taxon>Plasmodium (Plasmodium)</taxon>
    </lineage>
</organism>
<keyword evidence="5" id="KW-0067">ATP-binding</keyword>
<evidence type="ECO:0000313" key="10">
    <source>
        <dbReference type="Proteomes" id="UP000078560"/>
    </source>
</evidence>
<evidence type="ECO:0000256" key="1">
    <source>
        <dbReference type="ARBA" id="ARBA00022527"/>
    </source>
</evidence>
<dbReference type="AlphaFoldDB" id="A0A1A8WSA1"/>
<dbReference type="InterPro" id="IPR000719">
    <property type="entry name" value="Prot_kinase_dom"/>
</dbReference>
<evidence type="ECO:0000313" key="7">
    <source>
        <dbReference type="EMBL" id="SBS85707.1"/>
    </source>
</evidence>
<dbReference type="InterPro" id="IPR011009">
    <property type="entry name" value="Kinase-like_dom_sf"/>
</dbReference>
<name>A0A1A8WSA1_PLAOA</name>
<dbReference type="Gene3D" id="3.30.200.20">
    <property type="entry name" value="Phosphorylase Kinase, domain 1"/>
    <property type="match status" value="1"/>
</dbReference>
<dbReference type="EMBL" id="FLQU01000442">
    <property type="protein sequence ID" value="SBS85707.1"/>
    <property type="molecule type" value="Genomic_DNA"/>
</dbReference>
<feature type="domain" description="Protein kinase" evidence="6">
    <location>
        <begin position="1"/>
        <end position="150"/>
    </location>
</feature>
<evidence type="ECO:0000313" key="8">
    <source>
        <dbReference type="EMBL" id="SBS95812.1"/>
    </source>
</evidence>
<protein>
    <submittedName>
        <fullName evidence="8">Protein kinase, putative</fullName>
    </submittedName>
</protein>
<evidence type="ECO:0000313" key="9">
    <source>
        <dbReference type="Proteomes" id="UP000078546"/>
    </source>
</evidence>
<keyword evidence="4 8" id="KW-0418">Kinase</keyword>
<reference evidence="9 10" key="1">
    <citation type="submission" date="2016-05" db="EMBL/GenBank/DDBJ databases">
        <authorList>
            <person name="Naeem Raeece"/>
        </authorList>
    </citation>
    <scope>NUCLEOTIDE SEQUENCE [LARGE SCALE GENOMIC DNA]</scope>
</reference>
<dbReference type="SUPFAM" id="SSF56112">
    <property type="entry name" value="Protein kinase-like (PK-like)"/>
    <property type="match status" value="1"/>
</dbReference>
<dbReference type="Proteomes" id="UP000078560">
    <property type="component" value="Unassembled WGS sequence"/>
</dbReference>